<feature type="compositionally biased region" description="Polar residues" evidence="1">
    <location>
        <begin position="178"/>
        <end position="187"/>
    </location>
</feature>
<feature type="region of interest" description="Disordered" evidence="1">
    <location>
        <begin position="162"/>
        <end position="241"/>
    </location>
</feature>
<accession>A0A1M5S9H8</accession>
<proteinExistence type="predicted"/>
<evidence type="ECO:0000313" key="2">
    <source>
        <dbReference type="EMBL" id="SHH34553.1"/>
    </source>
</evidence>
<feature type="compositionally biased region" description="Basic and acidic residues" evidence="1">
    <location>
        <begin position="221"/>
        <end position="232"/>
    </location>
</feature>
<dbReference type="EMBL" id="FQXA01000006">
    <property type="protein sequence ID" value="SHH34553.1"/>
    <property type="molecule type" value="Genomic_DNA"/>
</dbReference>
<gene>
    <name evidence="2" type="ORF">SAMN02744645_3331</name>
</gene>
<organism evidence="2 3">
    <name type="scientific">Stutzerimonas xanthomarina DSM 18231</name>
    <dbReference type="NCBI Taxonomy" id="1403346"/>
    <lineage>
        <taxon>Bacteria</taxon>
        <taxon>Pseudomonadati</taxon>
        <taxon>Pseudomonadota</taxon>
        <taxon>Gammaproteobacteria</taxon>
        <taxon>Pseudomonadales</taxon>
        <taxon>Pseudomonadaceae</taxon>
        <taxon>Stutzerimonas</taxon>
    </lineage>
</organism>
<feature type="region of interest" description="Disordered" evidence="1">
    <location>
        <begin position="1"/>
        <end position="21"/>
    </location>
</feature>
<dbReference type="AlphaFoldDB" id="A0A1M5S9H8"/>
<dbReference type="Proteomes" id="UP000184000">
    <property type="component" value="Unassembled WGS sequence"/>
</dbReference>
<evidence type="ECO:0000313" key="3">
    <source>
        <dbReference type="Proteomes" id="UP000184000"/>
    </source>
</evidence>
<evidence type="ECO:0000256" key="1">
    <source>
        <dbReference type="SAM" id="MobiDB-lite"/>
    </source>
</evidence>
<name>A0A1M5S9H8_9GAMM</name>
<reference evidence="2 3" key="1">
    <citation type="submission" date="2016-11" db="EMBL/GenBank/DDBJ databases">
        <authorList>
            <person name="Jaros S."/>
            <person name="Januszkiewicz K."/>
            <person name="Wedrychowicz H."/>
        </authorList>
    </citation>
    <scope>NUCLEOTIDE SEQUENCE [LARGE SCALE GENOMIC DNA]</scope>
    <source>
        <strain evidence="2 3">DSM 18231</strain>
    </source>
</reference>
<sequence>MTRYGTIRLSRPPNNQDGTAHLTGRDARRVFEPQPGLHTQGEVMPQILLAAFDRYAEAEQVKTELISKGITSDAIQISASFNPDTVDSSRVEVIGEEPGDDASVAEKIGSFFGKVFGDDSSKHAGRYPEAARRGSTIVTVTLDTDDEVAMVEELMERNGAIDIDERSASWGEEEATPVTASTETLTTGYPDAASLSVDEREVNGTASGDRGAADGSIPGRAENDKAGRRDNTAGRVRIVPR</sequence>
<protein>
    <submittedName>
        <fullName evidence="2">Uncharacterized protein</fullName>
    </submittedName>
</protein>